<feature type="region of interest" description="Disordered" evidence="6">
    <location>
        <begin position="693"/>
        <end position="877"/>
    </location>
</feature>
<dbReference type="PROSITE" id="PS50109">
    <property type="entry name" value="HIS_KIN"/>
    <property type="match status" value="1"/>
</dbReference>
<reference evidence="10" key="1">
    <citation type="submission" date="2021-02" db="EMBL/GenBank/DDBJ databases">
        <title>First Annotated Genome of the Yellow-green Alga Tribonema minus.</title>
        <authorList>
            <person name="Mahan K.M."/>
        </authorList>
    </citation>
    <scope>NUCLEOTIDE SEQUENCE</scope>
    <source>
        <strain evidence="10">UTEX B ZZ1240</strain>
    </source>
</reference>
<evidence type="ECO:0000313" key="11">
    <source>
        <dbReference type="Proteomes" id="UP000664859"/>
    </source>
</evidence>
<feature type="domain" description="Response regulatory" evidence="9">
    <location>
        <begin position="901"/>
        <end position="1131"/>
    </location>
</feature>
<evidence type="ECO:0000256" key="5">
    <source>
        <dbReference type="PROSITE-ProRule" id="PRU00169"/>
    </source>
</evidence>
<dbReference type="GO" id="GO:0000155">
    <property type="term" value="F:phosphorelay sensor kinase activity"/>
    <property type="evidence" value="ECO:0007669"/>
    <property type="project" value="TreeGrafter"/>
</dbReference>
<evidence type="ECO:0000256" key="7">
    <source>
        <dbReference type="SAM" id="Phobius"/>
    </source>
</evidence>
<dbReference type="Gene3D" id="3.40.50.2300">
    <property type="match status" value="2"/>
</dbReference>
<evidence type="ECO:0000256" key="4">
    <source>
        <dbReference type="ARBA" id="ARBA00022777"/>
    </source>
</evidence>
<accession>A0A835Z742</accession>
<keyword evidence="4" id="KW-0418">Kinase</keyword>
<feature type="transmembrane region" description="Helical" evidence="7">
    <location>
        <begin position="284"/>
        <end position="306"/>
    </location>
</feature>
<feature type="compositionally biased region" description="Gly residues" evidence="6">
    <location>
        <begin position="847"/>
        <end position="857"/>
    </location>
</feature>
<dbReference type="SUPFAM" id="SSF52172">
    <property type="entry name" value="CheY-like"/>
    <property type="match status" value="2"/>
</dbReference>
<dbReference type="GO" id="GO:0005886">
    <property type="term" value="C:plasma membrane"/>
    <property type="evidence" value="ECO:0007669"/>
    <property type="project" value="TreeGrafter"/>
</dbReference>
<keyword evidence="7" id="KW-0472">Membrane</keyword>
<organism evidence="10 11">
    <name type="scientific">Tribonema minus</name>
    <dbReference type="NCBI Taxonomy" id="303371"/>
    <lineage>
        <taxon>Eukaryota</taxon>
        <taxon>Sar</taxon>
        <taxon>Stramenopiles</taxon>
        <taxon>Ochrophyta</taxon>
        <taxon>PX clade</taxon>
        <taxon>Xanthophyceae</taxon>
        <taxon>Tribonematales</taxon>
        <taxon>Tribonemataceae</taxon>
        <taxon>Tribonema</taxon>
    </lineage>
</organism>
<dbReference type="PROSITE" id="PS50110">
    <property type="entry name" value="RESPONSE_REGULATORY"/>
    <property type="match status" value="1"/>
</dbReference>
<proteinExistence type="predicted"/>
<dbReference type="Gene3D" id="3.30.565.10">
    <property type="entry name" value="Histidine kinase-like ATPase, C-terminal domain"/>
    <property type="match status" value="1"/>
</dbReference>
<keyword evidence="11" id="KW-1185">Reference proteome</keyword>
<comment type="caution">
    <text evidence="10">The sequence shown here is derived from an EMBL/GenBank/DDBJ whole genome shotgun (WGS) entry which is preliminary data.</text>
</comment>
<dbReference type="SUPFAM" id="SSF55874">
    <property type="entry name" value="ATPase domain of HSP90 chaperone/DNA topoisomerase II/histidine kinase"/>
    <property type="match status" value="1"/>
</dbReference>
<feature type="compositionally biased region" description="Low complexity" evidence="6">
    <location>
        <begin position="716"/>
        <end position="731"/>
    </location>
</feature>
<protein>
    <recommendedName>
        <fullName evidence="2">histidine kinase</fullName>
        <ecNumber evidence="2">2.7.13.3</ecNumber>
    </recommendedName>
</protein>
<dbReference type="GO" id="GO:0009927">
    <property type="term" value="F:histidine phosphotransfer kinase activity"/>
    <property type="evidence" value="ECO:0007669"/>
    <property type="project" value="TreeGrafter"/>
</dbReference>
<keyword evidence="7" id="KW-0812">Transmembrane</keyword>
<dbReference type="Proteomes" id="UP000664859">
    <property type="component" value="Unassembled WGS sequence"/>
</dbReference>
<feature type="transmembrane region" description="Helical" evidence="7">
    <location>
        <begin position="122"/>
        <end position="140"/>
    </location>
</feature>
<keyword evidence="5" id="KW-0597">Phosphoprotein</keyword>
<evidence type="ECO:0000259" key="9">
    <source>
        <dbReference type="PROSITE" id="PS50110"/>
    </source>
</evidence>
<dbReference type="AlphaFoldDB" id="A0A835Z742"/>
<dbReference type="EC" id="2.7.13.3" evidence="2"/>
<feature type="transmembrane region" description="Helical" evidence="7">
    <location>
        <begin position="152"/>
        <end position="174"/>
    </location>
</feature>
<evidence type="ECO:0000256" key="3">
    <source>
        <dbReference type="ARBA" id="ARBA00022679"/>
    </source>
</evidence>
<dbReference type="InterPro" id="IPR003594">
    <property type="entry name" value="HATPase_dom"/>
</dbReference>
<evidence type="ECO:0000256" key="1">
    <source>
        <dbReference type="ARBA" id="ARBA00000085"/>
    </source>
</evidence>
<keyword evidence="3" id="KW-0808">Transferase</keyword>
<dbReference type="PRINTS" id="PR00344">
    <property type="entry name" value="BCTRLSENSOR"/>
</dbReference>
<dbReference type="InterPro" id="IPR005467">
    <property type="entry name" value="His_kinase_dom"/>
</dbReference>
<evidence type="ECO:0000259" key="8">
    <source>
        <dbReference type="PROSITE" id="PS50109"/>
    </source>
</evidence>
<feature type="compositionally biased region" description="Low complexity" evidence="6">
    <location>
        <begin position="1142"/>
        <end position="1152"/>
    </location>
</feature>
<dbReference type="PANTHER" id="PTHR43047">
    <property type="entry name" value="TWO-COMPONENT HISTIDINE PROTEIN KINASE"/>
    <property type="match status" value="1"/>
</dbReference>
<evidence type="ECO:0000313" key="10">
    <source>
        <dbReference type="EMBL" id="KAG5188436.1"/>
    </source>
</evidence>
<evidence type="ECO:0000256" key="2">
    <source>
        <dbReference type="ARBA" id="ARBA00012438"/>
    </source>
</evidence>
<gene>
    <name evidence="10" type="ORF">JKP88DRAFT_267579</name>
</gene>
<dbReference type="InterPro" id="IPR036890">
    <property type="entry name" value="HATPase_C_sf"/>
</dbReference>
<feature type="domain" description="Histidine kinase" evidence="8">
    <location>
        <begin position="411"/>
        <end position="653"/>
    </location>
</feature>
<dbReference type="InterPro" id="IPR011006">
    <property type="entry name" value="CheY-like_superfamily"/>
</dbReference>
<name>A0A835Z742_9STRA</name>
<sequence>MSTSNSSKRKILSNLSPSPVNLAATEQELSVNGILAFSSSCRYGRCSAVTVSVSSACLRIAAHTCSTAKSSACKAPSIHTCAVPATASAPRSGMIALASLEPGDKELREVWRDALAGPRRTVAYAVVPVVCALCGLALAAEAVSERTCRNQAAKIALVAAPLALAALSLAVALLRDASSRSADSSSSSAQPHGATAAASDVCSISTPDPGGTAGGAAAALGGGGGSDLQGLFRFHTPRTLQQQQRQRRTFNHQTVVANASVRGAAEASAGALSPSAYQSGAYDIAYICSLVVCQYLVGALALVPLIDVTAVHAAAAPYFYLFGKLLVEEWQGGSTHAGEGRGRQVGALVCAWWVLEWLALCGIMRAAAGWVWGLVEADYGAGAHGGSGDADAARYRVVMTGEEVRREYVAQTLHDIGTPLATFSLGLDLLFSSPLVVSNDYRDVLETMKTARDMMTLTRKKAMDYFRHQAGIALVPNIASTDIHDLVLEKCRRIMTGYTGASQVPFQFYIDPRVSRFVLTDRDWVWECSINYLSNAQKLTKDVNSSGDALLHLCTNATGWCALYFEVDSEKCCVGSIQMSVTLVPAPVPGQTPEHLRFEVRDTGPGVPDDKKGVLFKPFSQLKKGGGGTGLGLYSVKKKVQVLGGTVGLEDNPECAARSRQLRAFKTSDARKRPSSATDGLVHAIIDGDHIVDRSPHAKLEGTGSTAAASLREDSAQQTASSQQRSSASLSARRHRSGTVTPELGGGGKLRGSLSAGEEAPLLHTGSESNNNSGRHGERSRRRRTGSAEAPSADAPQSPHASTASPQKGDFAEVSSAGPSIGLSIQAAEGDCAQQQQQQQRQRRSSRGGGARSGGASGSNSDSRLLRPIGGKGAVNRGTTFRSMRYEHGGDMGGAVGPPQEVLVVEDDATMSKFLAVMLNRQGYHVQLAGNGHQLECMLTASSLVCDCKSSSPYSEAPCSTHVAVLPSHICCESDEFAKRRVASAAIPAEASTRSRAGLFTVDTFAWSMVACCAFHAADTDCCRFTNVCATCVNAFYDAEQHVCITRGHSDHQRSLLARTHRFPCDAPQVRLLREWEGGLPPDAPPRRQFIISMSADAEDSAIDAARWGCDAYLPKPVDMGALSSLLRALADKEKAEGSEQGQGPQQQQQQQISVPNINPASTAP</sequence>
<dbReference type="PANTHER" id="PTHR43047:SF72">
    <property type="entry name" value="OSMOSENSING HISTIDINE PROTEIN KINASE SLN1"/>
    <property type="match status" value="1"/>
</dbReference>
<dbReference type="Pfam" id="PF02518">
    <property type="entry name" value="HATPase_c"/>
    <property type="match status" value="1"/>
</dbReference>
<feature type="region of interest" description="Disordered" evidence="6">
    <location>
        <begin position="1133"/>
        <end position="1165"/>
    </location>
</feature>
<dbReference type="SMART" id="SM00387">
    <property type="entry name" value="HATPase_c"/>
    <property type="match status" value="1"/>
</dbReference>
<keyword evidence="7" id="KW-1133">Transmembrane helix</keyword>
<dbReference type="EMBL" id="JAFCMP010000069">
    <property type="protein sequence ID" value="KAG5188436.1"/>
    <property type="molecule type" value="Genomic_DNA"/>
</dbReference>
<dbReference type="InterPro" id="IPR004358">
    <property type="entry name" value="Sig_transdc_His_kin-like_C"/>
</dbReference>
<feature type="compositionally biased region" description="Polar residues" evidence="6">
    <location>
        <begin position="1153"/>
        <end position="1165"/>
    </location>
</feature>
<evidence type="ECO:0000256" key="6">
    <source>
        <dbReference type="SAM" id="MobiDB-lite"/>
    </source>
</evidence>
<feature type="modified residue" description="4-aspartylphosphate" evidence="5">
    <location>
        <position position="947"/>
    </location>
</feature>
<comment type="catalytic activity">
    <reaction evidence="1">
        <text>ATP + protein L-histidine = ADP + protein N-phospho-L-histidine.</text>
        <dbReference type="EC" id="2.7.13.3"/>
    </reaction>
</comment>
<dbReference type="InterPro" id="IPR001789">
    <property type="entry name" value="Sig_transdc_resp-reg_receiver"/>
</dbReference>